<dbReference type="Pfam" id="PF01549">
    <property type="entry name" value="ShK"/>
    <property type="match status" value="3"/>
</dbReference>
<dbReference type="EMBL" id="CAJFCW020000002">
    <property type="protein sequence ID" value="CAG9089700.1"/>
    <property type="molecule type" value="Genomic_DNA"/>
</dbReference>
<sequence length="168" mass="19094">MQNVHYVCTTYSRNNDEQGPGFTSVTIDLNNDETYVVEYDDADTETYSYTSTDCEDKLNDCDVIKEVCYINIYYKLMKGYCAKTCLYCGAGSCTDKANDCPEKTQLCNQWPYTNLMEQLCPKSCKLCNVECGDTDPNCKEYVENNFCQNAYYPTSFIKGTCGTSCKMC</sequence>
<dbReference type="Proteomes" id="UP000783686">
    <property type="component" value="Unassembled WGS sequence"/>
</dbReference>
<dbReference type="AlphaFoldDB" id="A0A811K3A7"/>
<reference evidence="3" key="1">
    <citation type="submission" date="2020-09" db="EMBL/GenBank/DDBJ databases">
        <authorList>
            <person name="Kikuchi T."/>
        </authorList>
    </citation>
    <scope>NUCLEOTIDE SEQUENCE</scope>
    <source>
        <strain evidence="3">SH1</strain>
    </source>
</reference>
<accession>A0A811K3A7</accession>
<dbReference type="SMART" id="SM00254">
    <property type="entry name" value="ShKT"/>
    <property type="match status" value="3"/>
</dbReference>
<dbReference type="OrthoDB" id="270651at2759"/>
<organism evidence="3 4">
    <name type="scientific">Bursaphelenchus okinawaensis</name>
    <dbReference type="NCBI Taxonomy" id="465554"/>
    <lineage>
        <taxon>Eukaryota</taxon>
        <taxon>Metazoa</taxon>
        <taxon>Ecdysozoa</taxon>
        <taxon>Nematoda</taxon>
        <taxon>Chromadorea</taxon>
        <taxon>Rhabditida</taxon>
        <taxon>Tylenchina</taxon>
        <taxon>Tylenchomorpha</taxon>
        <taxon>Aphelenchoidea</taxon>
        <taxon>Aphelenchoididae</taxon>
        <taxon>Bursaphelenchus</taxon>
    </lineage>
</organism>
<dbReference type="PROSITE" id="PS51670">
    <property type="entry name" value="SHKT"/>
    <property type="match status" value="2"/>
</dbReference>
<dbReference type="InterPro" id="IPR003582">
    <property type="entry name" value="ShKT_dom"/>
</dbReference>
<feature type="domain" description="ShKT" evidence="2">
    <location>
        <begin position="93"/>
        <end position="127"/>
    </location>
</feature>
<evidence type="ECO:0000313" key="4">
    <source>
        <dbReference type="Proteomes" id="UP000614601"/>
    </source>
</evidence>
<name>A0A811K3A7_9BILA</name>
<protein>
    <recommendedName>
        <fullName evidence="2">ShKT domain-containing protein</fullName>
    </recommendedName>
</protein>
<keyword evidence="1" id="KW-1015">Disulfide bond</keyword>
<dbReference type="PANTHER" id="PTHR21724:SF109">
    <property type="entry name" value="SHKT DOMAIN-CONTAINING PROTEIN"/>
    <property type="match status" value="1"/>
</dbReference>
<dbReference type="PANTHER" id="PTHR21724">
    <property type="entry name" value="SHKT DOMAIN-CONTAINING PROTEIN"/>
    <property type="match status" value="1"/>
</dbReference>
<dbReference type="Gene3D" id="1.10.10.1870">
    <property type="entry name" value="ShTK domain-like"/>
    <property type="match status" value="1"/>
</dbReference>
<dbReference type="Gene3D" id="1.10.10.1940">
    <property type="match status" value="1"/>
</dbReference>
<dbReference type="Proteomes" id="UP000614601">
    <property type="component" value="Unassembled WGS sequence"/>
</dbReference>
<proteinExistence type="predicted"/>
<gene>
    <name evidence="3" type="ORF">BOKJ2_LOCUS2772</name>
</gene>
<evidence type="ECO:0000256" key="1">
    <source>
        <dbReference type="PROSITE-ProRule" id="PRU01005"/>
    </source>
</evidence>
<comment type="caution">
    <text evidence="3">The sequence shown here is derived from an EMBL/GenBank/DDBJ whole genome shotgun (WGS) entry which is preliminary data.</text>
</comment>
<evidence type="ECO:0000313" key="3">
    <source>
        <dbReference type="EMBL" id="CAD5209608.1"/>
    </source>
</evidence>
<feature type="domain" description="ShKT" evidence="2">
    <location>
        <begin position="131"/>
        <end position="168"/>
    </location>
</feature>
<comment type="caution">
    <text evidence="1">Lacks conserved residue(s) required for the propagation of feature annotation.</text>
</comment>
<dbReference type="EMBL" id="CAJFDH010000002">
    <property type="protein sequence ID" value="CAD5209608.1"/>
    <property type="molecule type" value="Genomic_DNA"/>
</dbReference>
<feature type="disulfide bond" evidence="1">
    <location>
        <begin position="93"/>
        <end position="127"/>
    </location>
</feature>
<keyword evidence="4" id="KW-1185">Reference proteome</keyword>
<evidence type="ECO:0000259" key="2">
    <source>
        <dbReference type="PROSITE" id="PS51670"/>
    </source>
</evidence>